<dbReference type="InParanoid" id="A0A401H2T5"/>
<sequence>MSDRTDTGIVNVVCSKGDDNVDEGDEQEVRGDVDAEDRVNAADNVYAADNTEENVDEEDDTDKEDDVDADDDDDDDETDNIDTYSESNITNEPEDTPDPAWAKEKELTRSHKLYAEQACLELEDALKGEPIPQASNLKVLRVRAYLPPGIVILGLHMLLSLGSPSTTDFMLELNFSTTTLDLTD</sequence>
<feature type="compositionally biased region" description="Acidic residues" evidence="1">
    <location>
        <begin position="50"/>
        <end position="80"/>
    </location>
</feature>
<keyword evidence="3" id="KW-1185">Reference proteome</keyword>
<dbReference type="EMBL" id="BFAD01000014">
    <property type="protein sequence ID" value="GBE88712.1"/>
    <property type="molecule type" value="Genomic_DNA"/>
</dbReference>
<evidence type="ECO:0000256" key="1">
    <source>
        <dbReference type="SAM" id="MobiDB-lite"/>
    </source>
</evidence>
<feature type="region of interest" description="Disordered" evidence="1">
    <location>
        <begin position="1"/>
        <end position="100"/>
    </location>
</feature>
<gene>
    <name evidence="2" type="ORF">SCP_1401170</name>
</gene>
<proteinExistence type="predicted"/>
<dbReference type="Proteomes" id="UP000287166">
    <property type="component" value="Unassembled WGS sequence"/>
</dbReference>
<comment type="caution">
    <text evidence="2">The sequence shown here is derived from an EMBL/GenBank/DDBJ whole genome shotgun (WGS) entry which is preliminary data.</text>
</comment>
<dbReference type="AlphaFoldDB" id="A0A401H2T5"/>
<reference evidence="2 3" key="1">
    <citation type="journal article" date="2018" name="Sci. Rep.">
        <title>Genome sequence of the cauliflower mushroom Sparassis crispa (Hanabiratake) and its association with beneficial usage.</title>
        <authorList>
            <person name="Kiyama R."/>
            <person name="Furutani Y."/>
            <person name="Kawaguchi K."/>
            <person name="Nakanishi T."/>
        </authorList>
    </citation>
    <scope>NUCLEOTIDE SEQUENCE [LARGE SCALE GENOMIC DNA]</scope>
</reference>
<organism evidence="2 3">
    <name type="scientific">Sparassis crispa</name>
    <dbReference type="NCBI Taxonomy" id="139825"/>
    <lineage>
        <taxon>Eukaryota</taxon>
        <taxon>Fungi</taxon>
        <taxon>Dikarya</taxon>
        <taxon>Basidiomycota</taxon>
        <taxon>Agaricomycotina</taxon>
        <taxon>Agaricomycetes</taxon>
        <taxon>Polyporales</taxon>
        <taxon>Sparassidaceae</taxon>
        <taxon>Sparassis</taxon>
    </lineage>
</organism>
<dbReference type="RefSeq" id="XP_027619625.1">
    <property type="nucleotide sequence ID" value="XM_027763824.1"/>
</dbReference>
<protein>
    <submittedName>
        <fullName evidence="2">Uncharacterized protein</fullName>
    </submittedName>
</protein>
<evidence type="ECO:0000313" key="3">
    <source>
        <dbReference type="Proteomes" id="UP000287166"/>
    </source>
</evidence>
<evidence type="ECO:0000313" key="2">
    <source>
        <dbReference type="EMBL" id="GBE88712.1"/>
    </source>
</evidence>
<name>A0A401H2T5_9APHY</name>
<accession>A0A401H2T5</accession>
<dbReference type="GeneID" id="38785629"/>
<feature type="compositionally biased region" description="Basic and acidic residues" evidence="1">
    <location>
        <begin position="27"/>
        <end position="40"/>
    </location>
</feature>
<feature type="compositionally biased region" description="Polar residues" evidence="1">
    <location>
        <begin position="81"/>
        <end position="91"/>
    </location>
</feature>